<protein>
    <submittedName>
        <fullName evidence="1">Uncharacterized protein</fullName>
    </submittedName>
</protein>
<dbReference type="RefSeq" id="WP_343862071.1">
    <property type="nucleotide sequence ID" value="NZ_BAAAFD010000012.1"/>
</dbReference>
<evidence type="ECO:0000313" key="2">
    <source>
        <dbReference type="Proteomes" id="UP001500359"/>
    </source>
</evidence>
<organism evidence="1 2">
    <name type="scientific">Aliiglaciecola litoralis</name>
    <dbReference type="NCBI Taxonomy" id="582857"/>
    <lineage>
        <taxon>Bacteria</taxon>
        <taxon>Pseudomonadati</taxon>
        <taxon>Pseudomonadota</taxon>
        <taxon>Gammaproteobacteria</taxon>
        <taxon>Alteromonadales</taxon>
        <taxon>Alteromonadaceae</taxon>
        <taxon>Aliiglaciecola</taxon>
    </lineage>
</organism>
<keyword evidence="2" id="KW-1185">Reference proteome</keyword>
<comment type="caution">
    <text evidence="1">The sequence shown here is derived from an EMBL/GenBank/DDBJ whole genome shotgun (WGS) entry which is preliminary data.</text>
</comment>
<dbReference type="EMBL" id="BAAAFD010000012">
    <property type="protein sequence ID" value="GAA0859558.1"/>
    <property type="molecule type" value="Genomic_DNA"/>
</dbReference>
<gene>
    <name evidence="1" type="ORF">GCM10009114_33480</name>
</gene>
<name>A0ABP3X1G7_9ALTE</name>
<dbReference type="Proteomes" id="UP001500359">
    <property type="component" value="Unassembled WGS sequence"/>
</dbReference>
<proteinExistence type="predicted"/>
<reference evidence="2" key="1">
    <citation type="journal article" date="2019" name="Int. J. Syst. Evol. Microbiol.">
        <title>The Global Catalogue of Microorganisms (GCM) 10K type strain sequencing project: providing services to taxonomists for standard genome sequencing and annotation.</title>
        <authorList>
            <consortium name="The Broad Institute Genomics Platform"/>
            <consortium name="The Broad Institute Genome Sequencing Center for Infectious Disease"/>
            <person name="Wu L."/>
            <person name="Ma J."/>
        </authorList>
    </citation>
    <scope>NUCLEOTIDE SEQUENCE [LARGE SCALE GENOMIC DNA]</scope>
    <source>
        <strain evidence="2">JCM 15896</strain>
    </source>
</reference>
<accession>A0ABP3X1G7</accession>
<evidence type="ECO:0000313" key="1">
    <source>
        <dbReference type="EMBL" id="GAA0859558.1"/>
    </source>
</evidence>
<sequence>MVTVLKNWSMVYLFGLPDGSQMHQRWGRVVTGEVLLDGKHSHVPGDKICTDAVLRSPGNLVHTRTGEVYSLFGQGATLELPVTQLQRLQRLESASQIAIELGSGWRKINSDES</sequence>